<comment type="caution">
    <text evidence="1">The sequence shown here is derived from an EMBL/GenBank/DDBJ whole genome shotgun (WGS) entry which is preliminary data.</text>
</comment>
<reference evidence="1" key="1">
    <citation type="submission" date="2023-03" db="EMBL/GenBank/DDBJ databases">
        <title>Massive genome expansion in bonnet fungi (Mycena s.s.) driven by repeated elements and novel gene families across ecological guilds.</title>
        <authorList>
            <consortium name="Lawrence Berkeley National Laboratory"/>
            <person name="Harder C.B."/>
            <person name="Miyauchi S."/>
            <person name="Viragh M."/>
            <person name="Kuo A."/>
            <person name="Thoen E."/>
            <person name="Andreopoulos B."/>
            <person name="Lu D."/>
            <person name="Skrede I."/>
            <person name="Drula E."/>
            <person name="Henrissat B."/>
            <person name="Morin E."/>
            <person name="Kohler A."/>
            <person name="Barry K."/>
            <person name="LaButti K."/>
            <person name="Morin E."/>
            <person name="Salamov A."/>
            <person name="Lipzen A."/>
            <person name="Mereny Z."/>
            <person name="Hegedus B."/>
            <person name="Baldrian P."/>
            <person name="Stursova M."/>
            <person name="Weitz H."/>
            <person name="Taylor A."/>
            <person name="Grigoriev I.V."/>
            <person name="Nagy L.G."/>
            <person name="Martin F."/>
            <person name="Kauserud H."/>
        </authorList>
    </citation>
    <scope>NUCLEOTIDE SEQUENCE</scope>
    <source>
        <strain evidence="1">9144</strain>
    </source>
</reference>
<proteinExistence type="predicted"/>
<dbReference type="SUPFAM" id="SSF81811">
    <property type="entry name" value="Helical domain of Sec23/24"/>
    <property type="match status" value="1"/>
</dbReference>
<dbReference type="AlphaFoldDB" id="A0AAD6UYY1"/>
<evidence type="ECO:0000313" key="1">
    <source>
        <dbReference type="EMBL" id="KAJ7197803.1"/>
    </source>
</evidence>
<dbReference type="InterPro" id="IPR029006">
    <property type="entry name" value="ADF-H/Gelsolin-like_dom_sf"/>
</dbReference>
<dbReference type="Proteomes" id="UP001219525">
    <property type="component" value="Unassembled WGS sequence"/>
</dbReference>
<dbReference type="PANTHER" id="PTHR13803">
    <property type="entry name" value="SEC24-RELATED PROTEIN"/>
    <property type="match status" value="1"/>
</dbReference>
<keyword evidence="2" id="KW-1185">Reference proteome</keyword>
<dbReference type="GO" id="GO:0070971">
    <property type="term" value="C:endoplasmic reticulum exit site"/>
    <property type="evidence" value="ECO:0007669"/>
    <property type="project" value="TreeGrafter"/>
</dbReference>
<dbReference type="InterPro" id="IPR050550">
    <property type="entry name" value="SEC23_SEC24_subfamily"/>
</dbReference>
<dbReference type="Gene3D" id="3.40.20.10">
    <property type="entry name" value="Severin"/>
    <property type="match status" value="1"/>
</dbReference>
<dbReference type="GO" id="GO:0008270">
    <property type="term" value="F:zinc ion binding"/>
    <property type="evidence" value="ECO:0007669"/>
    <property type="project" value="TreeGrafter"/>
</dbReference>
<name>A0AAD6UYY1_9AGAR</name>
<evidence type="ECO:0000313" key="2">
    <source>
        <dbReference type="Proteomes" id="UP001219525"/>
    </source>
</evidence>
<protein>
    <submittedName>
        <fullName evidence="1">Uncharacterized protein</fullName>
    </submittedName>
</protein>
<dbReference type="GO" id="GO:0030127">
    <property type="term" value="C:COPII vesicle coat"/>
    <property type="evidence" value="ECO:0007669"/>
    <property type="project" value="InterPro"/>
</dbReference>
<dbReference type="GO" id="GO:0090110">
    <property type="term" value="P:COPII-coated vesicle cargo loading"/>
    <property type="evidence" value="ECO:0007669"/>
    <property type="project" value="TreeGrafter"/>
</dbReference>
<accession>A0AAD6UYY1</accession>
<dbReference type="GO" id="GO:0000149">
    <property type="term" value="F:SNARE binding"/>
    <property type="evidence" value="ECO:0007669"/>
    <property type="project" value="TreeGrafter"/>
</dbReference>
<dbReference type="InterPro" id="IPR036180">
    <property type="entry name" value="Gelsolin-like_dom_sf"/>
</dbReference>
<dbReference type="Gene3D" id="1.20.120.730">
    <property type="entry name" value="Sec23/Sec24 helical domain"/>
    <property type="match status" value="1"/>
</dbReference>
<organism evidence="1 2">
    <name type="scientific">Mycena pura</name>
    <dbReference type="NCBI Taxonomy" id="153505"/>
    <lineage>
        <taxon>Eukaryota</taxon>
        <taxon>Fungi</taxon>
        <taxon>Dikarya</taxon>
        <taxon>Basidiomycota</taxon>
        <taxon>Agaricomycotina</taxon>
        <taxon>Agaricomycetes</taxon>
        <taxon>Agaricomycetidae</taxon>
        <taxon>Agaricales</taxon>
        <taxon>Marasmiineae</taxon>
        <taxon>Mycenaceae</taxon>
        <taxon>Mycena</taxon>
    </lineage>
</organism>
<dbReference type="SUPFAM" id="SSF82754">
    <property type="entry name" value="C-terminal, gelsolin-like domain of Sec23/24"/>
    <property type="match status" value="1"/>
</dbReference>
<dbReference type="EMBL" id="JARJCW010000076">
    <property type="protein sequence ID" value="KAJ7197803.1"/>
    <property type="molecule type" value="Genomic_DNA"/>
</dbReference>
<dbReference type="InterPro" id="IPR036175">
    <property type="entry name" value="Sec23/24_helical_dom_sf"/>
</dbReference>
<dbReference type="PANTHER" id="PTHR13803:SF39">
    <property type="entry name" value="SECRETORY 24AB, ISOFORM A"/>
    <property type="match status" value="1"/>
</dbReference>
<sequence>MVGNAQGTQPREEVRAPQCLLAADAIAGKVEHELRRDDGWGGREPEVGVRQVAKQMWKGRTNEAEMSVQCSSGISVKSMHGNSFDRAVVPSVPLDQIDRTTTNARRAQAACGCSNCAAVYSGYVFGRAPDSRHDTGASHRVHSRRGLRAADARALAVLLAKQATQRTVVLSLADRRDKLFQVVADVCAAYAAVHKTHTTSVRLMLPAVVPELVRDVFGAEDYEALRSGFWKDRAPRPRNLNLAEQVLEFPVGVTSAWWVQYGLYLMDDRQDVLLWIGRIAIPELVRDVFGVEDYEALRSGKIKLPVLETGVSQSARALVCAIRGRTNGVHYPSMYVMKDNAASDLALRTAVAQALVHDRIDELRLRYK</sequence>
<dbReference type="GO" id="GO:0006886">
    <property type="term" value="P:intracellular protein transport"/>
    <property type="evidence" value="ECO:0007669"/>
    <property type="project" value="InterPro"/>
</dbReference>
<gene>
    <name evidence="1" type="ORF">GGX14DRAFT_667630</name>
</gene>